<evidence type="ECO:0000256" key="7">
    <source>
        <dbReference type="ARBA" id="ARBA00023098"/>
    </source>
</evidence>
<accession>A0A511HNY7</accession>
<sequence>MKAVRFSAFGQPLKVVEVVEQPDVALKPGEARVEVLATPINPSDILTLSGQYGQLPKLPAVPGNEGVGRVVEVQDSSAVKTGDVVFLPLGAGTWCTQLVAPADSLLRVPPGTDLRQAAMLFINPPTADLLLRDFVALQPGEWVIQNAANSAVGRSIITLAKQAGFKTLNVVRREELAPELTALGADAVLLDSDELPERVREVTGGAKVRLAIDAVGGESTRRLGDALARGGVVVNYGVMSGKGPRLSAAATIFKDITLRGFWLVSWMKKAPREEQGALFARLAKQVAEGTLHVPVEGTFPLESIQEALTRAMEGGRAGKVLLTPNGPL</sequence>
<evidence type="ECO:0000256" key="3">
    <source>
        <dbReference type="ARBA" id="ARBA00022832"/>
    </source>
</evidence>
<dbReference type="PANTHER" id="PTHR43981">
    <property type="entry name" value="ENOYL-[ACYL-CARRIER-PROTEIN] REDUCTASE, MITOCHONDRIAL"/>
    <property type="match status" value="1"/>
</dbReference>
<dbReference type="InterPro" id="IPR020843">
    <property type="entry name" value="ER"/>
</dbReference>
<dbReference type="InterPro" id="IPR013154">
    <property type="entry name" value="ADH-like_N"/>
</dbReference>
<keyword evidence="4" id="KW-0521">NADP</keyword>
<protein>
    <recommendedName>
        <fullName evidence="9">enoyl-[acyl-carrier-protein] reductase</fullName>
        <ecNumber evidence="9">1.3.1.104</ecNumber>
    </recommendedName>
</protein>
<dbReference type="InterPro" id="IPR036291">
    <property type="entry name" value="NAD(P)-bd_dom_sf"/>
</dbReference>
<keyword evidence="8" id="KW-0275">Fatty acid biosynthesis</keyword>
<keyword evidence="3" id="KW-0276">Fatty acid metabolism</keyword>
<evidence type="ECO:0000259" key="11">
    <source>
        <dbReference type="SMART" id="SM00829"/>
    </source>
</evidence>
<proteinExistence type="inferred from homology"/>
<organism evidence="12 15">
    <name type="scientific">Myxococcus virescens</name>
    <dbReference type="NCBI Taxonomy" id="83456"/>
    <lineage>
        <taxon>Bacteria</taxon>
        <taxon>Pseudomonadati</taxon>
        <taxon>Myxococcota</taxon>
        <taxon>Myxococcia</taxon>
        <taxon>Myxococcales</taxon>
        <taxon>Cystobacterineae</taxon>
        <taxon>Myxococcaceae</taxon>
        <taxon>Myxococcus</taxon>
    </lineage>
</organism>
<dbReference type="CDD" id="cd05282">
    <property type="entry name" value="ETR_like"/>
    <property type="match status" value="1"/>
</dbReference>
<dbReference type="Gene3D" id="3.90.180.10">
    <property type="entry name" value="Medium-chain alcohol dehydrogenases, catalytic domain"/>
    <property type="match status" value="1"/>
</dbReference>
<evidence type="ECO:0000256" key="8">
    <source>
        <dbReference type="ARBA" id="ARBA00023160"/>
    </source>
</evidence>
<dbReference type="Pfam" id="PF08240">
    <property type="entry name" value="ADH_N"/>
    <property type="match status" value="1"/>
</dbReference>
<dbReference type="GO" id="GO:0006633">
    <property type="term" value="P:fatty acid biosynthetic process"/>
    <property type="evidence" value="ECO:0007669"/>
    <property type="project" value="UniProtKB-KW"/>
</dbReference>
<dbReference type="SUPFAM" id="SSF51735">
    <property type="entry name" value="NAD(P)-binding Rossmann-fold domains"/>
    <property type="match status" value="1"/>
</dbReference>
<dbReference type="InterPro" id="IPR051034">
    <property type="entry name" value="Mito_Enoyl-ACP_Reductase"/>
</dbReference>
<keyword evidence="7" id="KW-0443">Lipid metabolism</keyword>
<dbReference type="InterPro" id="IPR011032">
    <property type="entry name" value="GroES-like_sf"/>
</dbReference>
<dbReference type="AlphaFoldDB" id="A0A511HNY7"/>
<keyword evidence="14" id="KW-1185">Reference proteome</keyword>
<dbReference type="EMBL" id="BJVY01000067">
    <property type="protein sequence ID" value="GEL75303.1"/>
    <property type="molecule type" value="Genomic_DNA"/>
</dbReference>
<gene>
    <name evidence="12" type="ORF">MVI01_70870</name>
    <name evidence="13" type="ORF">SAMN04488504_101795</name>
</gene>
<evidence type="ECO:0000256" key="6">
    <source>
        <dbReference type="ARBA" id="ARBA00023002"/>
    </source>
</evidence>
<dbReference type="RefSeq" id="WP_090485594.1">
    <property type="nucleotide sequence ID" value="NZ_BJVY01000067.1"/>
</dbReference>
<dbReference type="Proteomes" id="UP000321224">
    <property type="component" value="Unassembled WGS sequence"/>
</dbReference>
<evidence type="ECO:0000256" key="10">
    <source>
        <dbReference type="ARBA" id="ARBA00048843"/>
    </source>
</evidence>
<evidence type="ECO:0000256" key="5">
    <source>
        <dbReference type="ARBA" id="ARBA00022946"/>
    </source>
</evidence>
<evidence type="ECO:0000256" key="1">
    <source>
        <dbReference type="ARBA" id="ARBA00010371"/>
    </source>
</evidence>
<evidence type="ECO:0000313" key="14">
    <source>
        <dbReference type="Proteomes" id="UP000198717"/>
    </source>
</evidence>
<dbReference type="EC" id="1.3.1.104" evidence="9"/>
<feature type="domain" description="Enoyl reductase (ER)" evidence="11">
    <location>
        <begin position="10"/>
        <end position="322"/>
    </location>
</feature>
<dbReference type="SMART" id="SM00829">
    <property type="entry name" value="PKS_ER"/>
    <property type="match status" value="1"/>
</dbReference>
<reference evidence="13 14" key="1">
    <citation type="submission" date="2016-10" db="EMBL/GenBank/DDBJ databases">
        <authorList>
            <person name="Varghese N."/>
            <person name="Submissions S."/>
        </authorList>
    </citation>
    <scope>NUCLEOTIDE SEQUENCE [LARGE SCALE GENOMIC DNA]</scope>
    <source>
        <strain evidence="13 14">DSM 2260</strain>
    </source>
</reference>
<keyword evidence="5" id="KW-0809">Transit peptide</keyword>
<comment type="catalytic activity">
    <reaction evidence="10">
        <text>a 2,3-saturated acyl-[ACP] + NADP(+) = a (2E)-enoyl-[ACP] + NADPH + H(+)</text>
        <dbReference type="Rhea" id="RHEA:22564"/>
        <dbReference type="Rhea" id="RHEA-COMP:9925"/>
        <dbReference type="Rhea" id="RHEA-COMP:9926"/>
        <dbReference type="ChEBI" id="CHEBI:15378"/>
        <dbReference type="ChEBI" id="CHEBI:57783"/>
        <dbReference type="ChEBI" id="CHEBI:58349"/>
        <dbReference type="ChEBI" id="CHEBI:78784"/>
        <dbReference type="ChEBI" id="CHEBI:78785"/>
        <dbReference type="EC" id="1.3.1.104"/>
    </reaction>
</comment>
<dbReference type="Proteomes" id="UP000198717">
    <property type="component" value="Unassembled WGS sequence"/>
</dbReference>
<comment type="similarity">
    <text evidence="1">Belongs to the zinc-containing alcohol dehydrogenase family. Quinone oxidoreductase subfamily.</text>
</comment>
<keyword evidence="2" id="KW-0444">Lipid biosynthesis</keyword>
<dbReference type="SUPFAM" id="SSF50129">
    <property type="entry name" value="GroES-like"/>
    <property type="match status" value="1"/>
</dbReference>
<dbReference type="EMBL" id="FNAJ01000001">
    <property type="protein sequence ID" value="SDD41532.1"/>
    <property type="molecule type" value="Genomic_DNA"/>
</dbReference>
<evidence type="ECO:0000256" key="2">
    <source>
        <dbReference type="ARBA" id="ARBA00022516"/>
    </source>
</evidence>
<dbReference type="PANTHER" id="PTHR43981:SF2">
    <property type="entry name" value="ENOYL-[ACYL-CARRIER-PROTEIN] REDUCTASE, MITOCHONDRIAL"/>
    <property type="match status" value="1"/>
</dbReference>
<dbReference type="GO" id="GO:0141148">
    <property type="term" value="F:enoyl-[acyl-carrier-protein] reductase (NADPH) activity"/>
    <property type="evidence" value="ECO:0007669"/>
    <property type="project" value="UniProtKB-EC"/>
</dbReference>
<dbReference type="Gene3D" id="3.40.50.720">
    <property type="entry name" value="NAD(P)-binding Rossmann-like Domain"/>
    <property type="match status" value="1"/>
</dbReference>
<evidence type="ECO:0000256" key="9">
    <source>
        <dbReference type="ARBA" id="ARBA00038963"/>
    </source>
</evidence>
<evidence type="ECO:0000313" key="15">
    <source>
        <dbReference type="Proteomes" id="UP000321224"/>
    </source>
</evidence>
<dbReference type="InterPro" id="IPR013149">
    <property type="entry name" value="ADH-like_C"/>
</dbReference>
<dbReference type="Pfam" id="PF00107">
    <property type="entry name" value="ADH_zinc_N"/>
    <property type="match status" value="1"/>
</dbReference>
<evidence type="ECO:0000313" key="13">
    <source>
        <dbReference type="EMBL" id="SDD41532.1"/>
    </source>
</evidence>
<reference evidence="12 15" key="2">
    <citation type="submission" date="2019-07" db="EMBL/GenBank/DDBJ databases">
        <title>Whole genome shotgun sequence of Myxococcus virescens NBRC 100334.</title>
        <authorList>
            <person name="Hosoyama A."/>
            <person name="Uohara A."/>
            <person name="Ohji S."/>
            <person name="Ichikawa N."/>
        </authorList>
    </citation>
    <scope>NUCLEOTIDE SEQUENCE [LARGE SCALE GENOMIC DNA]</scope>
    <source>
        <strain evidence="12 15">NBRC 100334</strain>
    </source>
</reference>
<name>A0A511HNY7_9BACT</name>
<comment type="caution">
    <text evidence="12">The sequence shown here is derived from an EMBL/GenBank/DDBJ whole genome shotgun (WGS) entry which is preliminary data.</text>
</comment>
<keyword evidence="6" id="KW-0560">Oxidoreductase</keyword>
<evidence type="ECO:0000256" key="4">
    <source>
        <dbReference type="ARBA" id="ARBA00022857"/>
    </source>
</evidence>
<evidence type="ECO:0000313" key="12">
    <source>
        <dbReference type="EMBL" id="GEL75303.1"/>
    </source>
</evidence>